<keyword evidence="3" id="KW-0813">Transport</keyword>
<dbReference type="EMBL" id="UINC01003241">
    <property type="protein sequence ID" value="SVA04579.1"/>
    <property type="molecule type" value="Genomic_DNA"/>
</dbReference>
<evidence type="ECO:0000256" key="4">
    <source>
        <dbReference type="ARBA" id="ARBA00022452"/>
    </source>
</evidence>
<keyword evidence="4" id="KW-1134">Transmembrane beta strand</keyword>
<evidence type="ECO:0000256" key="6">
    <source>
        <dbReference type="ARBA" id="ARBA00022692"/>
    </source>
</evidence>
<dbReference type="Pfam" id="PF02563">
    <property type="entry name" value="Poly_export"/>
    <property type="match status" value="1"/>
</dbReference>
<dbReference type="Gene3D" id="3.10.560.10">
    <property type="entry name" value="Outer membrane lipoprotein wza domain like"/>
    <property type="match status" value="2"/>
</dbReference>
<keyword evidence="13" id="KW-0998">Cell outer membrane</keyword>
<gene>
    <name evidence="17" type="ORF">METZ01_LOCUS57433</name>
</gene>
<dbReference type="GO" id="GO:0006811">
    <property type="term" value="P:monoatomic ion transport"/>
    <property type="evidence" value="ECO:0007669"/>
    <property type="project" value="UniProtKB-KW"/>
</dbReference>
<dbReference type="AlphaFoldDB" id="A0A381SMB1"/>
<dbReference type="InterPro" id="IPR054765">
    <property type="entry name" value="SLBB_dom"/>
</dbReference>
<protein>
    <submittedName>
        <fullName evidence="17">Uncharacterized protein</fullName>
    </submittedName>
</protein>
<keyword evidence="9" id="KW-0406">Ion transport</keyword>
<evidence type="ECO:0000259" key="15">
    <source>
        <dbReference type="Pfam" id="PF02563"/>
    </source>
</evidence>
<evidence type="ECO:0000256" key="12">
    <source>
        <dbReference type="ARBA" id="ARBA00023139"/>
    </source>
</evidence>
<dbReference type="InterPro" id="IPR049712">
    <property type="entry name" value="Poly_export"/>
</dbReference>
<name>A0A381SMB1_9ZZZZ</name>
<evidence type="ECO:0000256" key="5">
    <source>
        <dbReference type="ARBA" id="ARBA00022597"/>
    </source>
</evidence>
<keyword evidence="11" id="KW-0472">Membrane</keyword>
<feature type="domain" description="Polysaccharide export protein N-terminal" evidence="15">
    <location>
        <begin position="12"/>
        <end position="82"/>
    </location>
</feature>
<evidence type="ECO:0000256" key="8">
    <source>
        <dbReference type="ARBA" id="ARBA00023047"/>
    </source>
</evidence>
<feature type="non-terminal residue" evidence="17">
    <location>
        <position position="1"/>
    </location>
</feature>
<evidence type="ECO:0000256" key="3">
    <source>
        <dbReference type="ARBA" id="ARBA00022448"/>
    </source>
</evidence>
<evidence type="ECO:0000313" key="17">
    <source>
        <dbReference type="EMBL" id="SVA04579.1"/>
    </source>
</evidence>
<organism evidence="17">
    <name type="scientific">marine metagenome</name>
    <dbReference type="NCBI Taxonomy" id="408172"/>
    <lineage>
        <taxon>unclassified sequences</taxon>
        <taxon>metagenomes</taxon>
        <taxon>ecological metagenomes</taxon>
    </lineage>
</organism>
<keyword evidence="7" id="KW-0732">Signal</keyword>
<keyword evidence="14" id="KW-0449">Lipoprotein</keyword>
<evidence type="ECO:0000256" key="10">
    <source>
        <dbReference type="ARBA" id="ARBA00023114"/>
    </source>
</evidence>
<keyword evidence="8" id="KW-0625">Polysaccharide transport</keyword>
<keyword evidence="6" id="KW-0812">Transmembrane</keyword>
<accession>A0A381SMB1</accession>
<dbReference type="GO" id="GO:0046930">
    <property type="term" value="C:pore complex"/>
    <property type="evidence" value="ECO:0007669"/>
    <property type="project" value="UniProtKB-KW"/>
</dbReference>
<evidence type="ECO:0000256" key="13">
    <source>
        <dbReference type="ARBA" id="ARBA00023237"/>
    </source>
</evidence>
<comment type="similarity">
    <text evidence="2">Belongs to the BexD/CtrA/VexA family.</text>
</comment>
<dbReference type="GO" id="GO:0015159">
    <property type="term" value="F:polysaccharide transmembrane transporter activity"/>
    <property type="evidence" value="ECO:0007669"/>
    <property type="project" value="InterPro"/>
</dbReference>
<dbReference type="GO" id="GO:0009279">
    <property type="term" value="C:cell outer membrane"/>
    <property type="evidence" value="ECO:0007669"/>
    <property type="project" value="UniProtKB-SubCell"/>
</dbReference>
<evidence type="ECO:0000256" key="7">
    <source>
        <dbReference type="ARBA" id="ARBA00022729"/>
    </source>
</evidence>
<dbReference type="PANTHER" id="PTHR33619:SF3">
    <property type="entry name" value="POLYSACCHARIDE EXPORT PROTEIN GFCE-RELATED"/>
    <property type="match status" value="1"/>
</dbReference>
<evidence type="ECO:0000256" key="9">
    <source>
        <dbReference type="ARBA" id="ARBA00023065"/>
    </source>
</evidence>
<reference evidence="17" key="1">
    <citation type="submission" date="2018-05" db="EMBL/GenBank/DDBJ databases">
        <authorList>
            <person name="Lanie J.A."/>
            <person name="Ng W.-L."/>
            <person name="Kazmierczak K.M."/>
            <person name="Andrzejewski T.M."/>
            <person name="Davidsen T.M."/>
            <person name="Wayne K.J."/>
            <person name="Tettelin H."/>
            <person name="Glass J.I."/>
            <person name="Rusch D."/>
            <person name="Podicherti R."/>
            <person name="Tsui H.-C.T."/>
            <person name="Winkler M.E."/>
        </authorList>
    </citation>
    <scope>NUCLEOTIDE SEQUENCE</scope>
</reference>
<feature type="domain" description="SLBB" evidence="16">
    <location>
        <begin position="90"/>
        <end position="166"/>
    </location>
</feature>
<keyword evidence="12" id="KW-0564">Palmitate</keyword>
<dbReference type="InterPro" id="IPR003715">
    <property type="entry name" value="Poly_export_N"/>
</dbReference>
<sequence>VKPLPLESAIKPEEYYLGPGDRLRILWSVENIDNFVTIGPTGNLIVPEIGPINVLGKTLADVDREINEEIKQVYKSAKVSIDLIRFRQFKVLVYGAVNRPRYVKMAPVSRFSEAINEAGGLQKYADPDRAVLIRTNKSTNIFIKEFLLYGDVKNNPYLIDGDKIFVPFKGINAEEQKKYMEYDNANKVLVTGFVIKPTAHYFRPGYSAKDYIALSGGSLDVGSSKRVKILKKDGRILKKAYNETIEPGDIVDIPETYGSIIFGNTGFVQALTSIATLMLAYQATLR</sequence>
<evidence type="ECO:0000256" key="11">
    <source>
        <dbReference type="ARBA" id="ARBA00023136"/>
    </source>
</evidence>
<dbReference type="Pfam" id="PF22461">
    <property type="entry name" value="SLBB_2"/>
    <property type="match status" value="1"/>
</dbReference>
<dbReference type="GO" id="GO:0015288">
    <property type="term" value="F:porin activity"/>
    <property type="evidence" value="ECO:0007669"/>
    <property type="project" value="UniProtKB-KW"/>
</dbReference>
<evidence type="ECO:0000256" key="2">
    <source>
        <dbReference type="ARBA" id="ARBA00009450"/>
    </source>
</evidence>
<evidence type="ECO:0000256" key="1">
    <source>
        <dbReference type="ARBA" id="ARBA00004571"/>
    </source>
</evidence>
<keyword evidence="10" id="KW-0626">Porin</keyword>
<proteinExistence type="inferred from homology"/>
<comment type="subcellular location">
    <subcellularLocation>
        <location evidence="1">Cell outer membrane</location>
        <topology evidence="1">Multi-pass membrane protein</topology>
    </subcellularLocation>
</comment>
<keyword evidence="5" id="KW-0762">Sugar transport</keyword>
<dbReference type="PANTHER" id="PTHR33619">
    <property type="entry name" value="POLYSACCHARIDE EXPORT PROTEIN GFCE-RELATED"/>
    <property type="match status" value="1"/>
</dbReference>
<evidence type="ECO:0000256" key="14">
    <source>
        <dbReference type="ARBA" id="ARBA00023288"/>
    </source>
</evidence>
<evidence type="ECO:0000259" key="16">
    <source>
        <dbReference type="Pfam" id="PF22461"/>
    </source>
</evidence>